<organism evidence="2 3">
    <name type="scientific">Sphingomonas kyeonggiensis</name>
    <dbReference type="NCBI Taxonomy" id="1268553"/>
    <lineage>
        <taxon>Bacteria</taxon>
        <taxon>Pseudomonadati</taxon>
        <taxon>Pseudomonadota</taxon>
        <taxon>Alphaproteobacteria</taxon>
        <taxon>Sphingomonadales</taxon>
        <taxon>Sphingomonadaceae</taxon>
        <taxon>Sphingomonas</taxon>
    </lineage>
</organism>
<comment type="caution">
    <text evidence="2">The sequence shown here is derived from an EMBL/GenBank/DDBJ whole genome shotgun (WGS) entry which is preliminary data.</text>
</comment>
<dbReference type="EMBL" id="JACIEH010000002">
    <property type="protein sequence ID" value="MBB4098923.1"/>
    <property type="molecule type" value="Genomic_DNA"/>
</dbReference>
<dbReference type="AlphaFoldDB" id="A0A7W6JSU3"/>
<reference evidence="2 3" key="1">
    <citation type="submission" date="2020-08" db="EMBL/GenBank/DDBJ databases">
        <title>Genomic Encyclopedia of Type Strains, Phase IV (KMG-IV): sequencing the most valuable type-strain genomes for metagenomic binning, comparative biology and taxonomic classification.</title>
        <authorList>
            <person name="Goeker M."/>
        </authorList>
    </citation>
    <scope>NUCLEOTIDE SEQUENCE [LARGE SCALE GENOMIC DNA]</scope>
    <source>
        <strain evidence="2 3">DSM 101806</strain>
    </source>
</reference>
<sequence length="190" mass="19836">MTLCAERRQRLGRRAMDAGKPDTDTLTPQADSLSHRLSAALAGLRLPAGGWSVAAAFGALLAAGPLLTLAGANMLAQHEKRATLRLQAQIAPRLQAEAAAREARAALANAAGRAAPGVVLETLAGTLPPEAKLTRVERTADGGLELDVTGGDPDGLRAAIRRAPEFAGMRNTSQRRTDSAMIVSMREDAQ</sequence>
<dbReference type="RefSeq" id="WP_183998092.1">
    <property type="nucleotide sequence ID" value="NZ_JACIEH010000002.1"/>
</dbReference>
<keyword evidence="1" id="KW-0472">Membrane</keyword>
<gene>
    <name evidence="2" type="ORF">GGR46_002487</name>
</gene>
<name>A0A7W6JSU3_9SPHN</name>
<evidence type="ECO:0000313" key="2">
    <source>
        <dbReference type="EMBL" id="MBB4098923.1"/>
    </source>
</evidence>
<evidence type="ECO:0000256" key="1">
    <source>
        <dbReference type="SAM" id="Phobius"/>
    </source>
</evidence>
<keyword evidence="3" id="KW-1185">Reference proteome</keyword>
<evidence type="ECO:0000313" key="3">
    <source>
        <dbReference type="Proteomes" id="UP000557392"/>
    </source>
</evidence>
<keyword evidence="1" id="KW-1133">Transmembrane helix</keyword>
<accession>A0A7W6JSU3</accession>
<proteinExistence type="predicted"/>
<dbReference type="Proteomes" id="UP000557392">
    <property type="component" value="Unassembled WGS sequence"/>
</dbReference>
<keyword evidence="1" id="KW-0812">Transmembrane</keyword>
<feature type="transmembrane region" description="Helical" evidence="1">
    <location>
        <begin position="51"/>
        <end position="76"/>
    </location>
</feature>
<protein>
    <submittedName>
        <fullName evidence="2">Uncharacterized protein</fullName>
    </submittedName>
</protein>